<organism evidence="6 7">
    <name type="scientific">Hyalangium rubrum</name>
    <dbReference type="NCBI Taxonomy" id="3103134"/>
    <lineage>
        <taxon>Bacteria</taxon>
        <taxon>Pseudomonadati</taxon>
        <taxon>Myxococcota</taxon>
        <taxon>Myxococcia</taxon>
        <taxon>Myxococcales</taxon>
        <taxon>Cystobacterineae</taxon>
        <taxon>Archangiaceae</taxon>
        <taxon>Hyalangium</taxon>
    </lineage>
</organism>
<evidence type="ECO:0000256" key="2">
    <source>
        <dbReference type="ARBA" id="ARBA00022618"/>
    </source>
</evidence>
<dbReference type="InterPro" id="IPR036390">
    <property type="entry name" value="WH_DNA-bd_sf"/>
</dbReference>
<dbReference type="Pfam" id="PF04079">
    <property type="entry name" value="SMC_ScpB"/>
    <property type="match status" value="1"/>
</dbReference>
<evidence type="ECO:0000256" key="3">
    <source>
        <dbReference type="ARBA" id="ARBA00022829"/>
    </source>
</evidence>
<accession>A0ABU5HC95</accession>
<dbReference type="RefSeq" id="WP_321549793.1">
    <property type="nucleotide sequence ID" value="NZ_JAXIVS010000013.1"/>
</dbReference>
<dbReference type="InterPro" id="IPR005234">
    <property type="entry name" value="ScpB_csome_segregation"/>
</dbReference>
<comment type="caution">
    <text evidence="6">The sequence shown here is derived from an EMBL/GenBank/DDBJ whole genome shotgun (WGS) entry which is preliminary data.</text>
</comment>
<keyword evidence="4" id="KW-0131">Cell cycle</keyword>
<evidence type="ECO:0000256" key="4">
    <source>
        <dbReference type="ARBA" id="ARBA00023306"/>
    </source>
</evidence>
<proteinExistence type="predicted"/>
<sequence>MTTGSDPTDTPEGTEAADEAPAPGTPGGPGPFSEEEIAAVTGPGGENELDEVEAAAIEEDSGPDLETSFEKLVSKSRKLSEDRIRTVLQSVLFVADKPLTVDQLYESTGIDRELILQALNQISGMHRDGINGIVLHEVAGGWQFRTDPHSAEYVRRYLRVKPQRLTRAAVETLAIIAYRQPVTRPEVEEIRGVDCGAVIKALMDRKLVKILGKKEEVGRPILYGTTREFLEFFALKDLSALPTLREFHELTQEHQEIVEKENVVAPKAAGTVEALSDPGFQKRLDKNAAASEAALEDLEEAMAAADRTQKSASTVLTTNTSPQTPEAGAAGPKPE</sequence>
<keyword evidence="2" id="KW-0132">Cell division</keyword>
<dbReference type="NCBIfam" id="TIGR00281">
    <property type="entry name" value="SMC-Scp complex subunit ScpB"/>
    <property type="match status" value="1"/>
</dbReference>
<feature type="compositionally biased region" description="Low complexity" evidence="5">
    <location>
        <begin position="8"/>
        <end position="22"/>
    </location>
</feature>
<dbReference type="InterPro" id="IPR036388">
    <property type="entry name" value="WH-like_DNA-bd_sf"/>
</dbReference>
<dbReference type="SUPFAM" id="SSF46785">
    <property type="entry name" value="Winged helix' DNA-binding domain"/>
    <property type="match status" value="2"/>
</dbReference>
<dbReference type="PANTHER" id="PTHR34298:SF2">
    <property type="entry name" value="SEGREGATION AND CONDENSATION PROTEIN B"/>
    <property type="match status" value="1"/>
</dbReference>
<evidence type="ECO:0000256" key="5">
    <source>
        <dbReference type="SAM" id="MobiDB-lite"/>
    </source>
</evidence>
<feature type="compositionally biased region" description="Polar residues" evidence="5">
    <location>
        <begin position="310"/>
        <end position="324"/>
    </location>
</feature>
<feature type="region of interest" description="Disordered" evidence="5">
    <location>
        <begin position="1"/>
        <end position="47"/>
    </location>
</feature>
<gene>
    <name evidence="6" type="primary">scpB</name>
    <name evidence="6" type="ORF">SYV04_32140</name>
</gene>
<feature type="region of interest" description="Disordered" evidence="5">
    <location>
        <begin position="302"/>
        <end position="335"/>
    </location>
</feature>
<keyword evidence="3" id="KW-0159">Chromosome partition</keyword>
<keyword evidence="1" id="KW-0963">Cytoplasm</keyword>
<reference evidence="6 7" key="1">
    <citation type="submission" date="2023-12" db="EMBL/GenBank/DDBJ databases">
        <title>the genome sequence of Hyalangium sp. s54d21.</title>
        <authorList>
            <person name="Zhang X."/>
        </authorList>
    </citation>
    <scope>NUCLEOTIDE SEQUENCE [LARGE SCALE GENOMIC DNA]</scope>
    <source>
        <strain evidence="7">s54d21</strain>
    </source>
</reference>
<dbReference type="PANTHER" id="PTHR34298">
    <property type="entry name" value="SEGREGATION AND CONDENSATION PROTEIN B"/>
    <property type="match status" value="1"/>
</dbReference>
<evidence type="ECO:0000256" key="1">
    <source>
        <dbReference type="ARBA" id="ARBA00022490"/>
    </source>
</evidence>
<protein>
    <submittedName>
        <fullName evidence="6">SMC-Scp complex subunit ScpB</fullName>
    </submittedName>
</protein>
<evidence type="ECO:0000313" key="7">
    <source>
        <dbReference type="Proteomes" id="UP001291309"/>
    </source>
</evidence>
<dbReference type="Proteomes" id="UP001291309">
    <property type="component" value="Unassembled WGS sequence"/>
</dbReference>
<dbReference type="Gene3D" id="1.10.10.10">
    <property type="entry name" value="Winged helix-like DNA-binding domain superfamily/Winged helix DNA-binding domain"/>
    <property type="match status" value="2"/>
</dbReference>
<keyword evidence="7" id="KW-1185">Reference proteome</keyword>
<dbReference type="EMBL" id="JAXIVS010000013">
    <property type="protein sequence ID" value="MDY7231083.1"/>
    <property type="molecule type" value="Genomic_DNA"/>
</dbReference>
<name>A0ABU5HC95_9BACT</name>
<evidence type="ECO:0000313" key="6">
    <source>
        <dbReference type="EMBL" id="MDY7231083.1"/>
    </source>
</evidence>